<evidence type="ECO:0000313" key="8">
    <source>
        <dbReference type="Proteomes" id="UP000286100"/>
    </source>
</evidence>
<dbReference type="AlphaFoldDB" id="A0A418WKX6"/>
<evidence type="ECO:0000256" key="2">
    <source>
        <dbReference type="ARBA" id="ARBA00022801"/>
    </source>
</evidence>
<dbReference type="OrthoDB" id="528805at2"/>
<dbReference type="PANTHER" id="PTHR40661">
    <property type="match status" value="1"/>
</dbReference>
<dbReference type="GO" id="GO:0003677">
    <property type="term" value="F:DNA binding"/>
    <property type="evidence" value="ECO:0007669"/>
    <property type="project" value="UniProtKB-KW"/>
</dbReference>
<evidence type="ECO:0000313" key="7">
    <source>
        <dbReference type="EMBL" id="RJF90697.1"/>
    </source>
</evidence>
<comment type="caution">
    <text evidence="7">The sequence shown here is derived from an EMBL/GenBank/DDBJ whole genome shotgun (WGS) entry which is preliminary data.</text>
</comment>
<keyword evidence="1" id="KW-0645">Protease</keyword>
<evidence type="ECO:0000256" key="4">
    <source>
        <dbReference type="ARBA" id="ARBA00023125"/>
    </source>
</evidence>
<dbReference type="PANTHER" id="PTHR40661:SF3">
    <property type="entry name" value="FELS-1 PROPHAGE TRANSCRIPTIONAL REGULATOR"/>
    <property type="match status" value="1"/>
</dbReference>
<dbReference type="EMBL" id="QYUM01000003">
    <property type="protein sequence ID" value="RJF90697.1"/>
    <property type="molecule type" value="Genomic_DNA"/>
</dbReference>
<dbReference type="PROSITE" id="PS00501">
    <property type="entry name" value="SPASE_I_1"/>
    <property type="match status" value="1"/>
</dbReference>
<dbReference type="InterPro" id="IPR036286">
    <property type="entry name" value="LexA/Signal_pep-like_sf"/>
</dbReference>
<keyword evidence="2" id="KW-0378">Hydrolase</keyword>
<proteinExistence type="predicted"/>
<accession>A0A418WKX6</accession>
<reference evidence="7 8" key="1">
    <citation type="submission" date="2018-09" db="EMBL/GenBank/DDBJ databases">
        <authorList>
            <person name="Zhu H."/>
        </authorList>
    </citation>
    <scope>NUCLEOTIDE SEQUENCE [LARGE SCALE GENOMIC DNA]</scope>
    <source>
        <strain evidence="7 8">K2R01-6</strain>
    </source>
</reference>
<evidence type="ECO:0000256" key="1">
    <source>
        <dbReference type="ARBA" id="ARBA00022670"/>
    </source>
</evidence>
<evidence type="ECO:0000256" key="3">
    <source>
        <dbReference type="ARBA" id="ARBA00023015"/>
    </source>
</evidence>
<dbReference type="SUPFAM" id="SSF51306">
    <property type="entry name" value="LexA/Signal peptidase"/>
    <property type="match status" value="1"/>
</dbReference>
<keyword evidence="4" id="KW-0238">DNA-binding</keyword>
<protein>
    <submittedName>
        <fullName evidence="7">Helix-turn-helix transcriptional regulator</fullName>
    </submittedName>
</protein>
<dbReference type="GO" id="GO:0016020">
    <property type="term" value="C:membrane"/>
    <property type="evidence" value="ECO:0007669"/>
    <property type="project" value="InterPro"/>
</dbReference>
<dbReference type="Gene3D" id="2.10.109.10">
    <property type="entry name" value="Umud Fragment, subunit A"/>
    <property type="match status" value="1"/>
</dbReference>
<keyword evidence="3" id="KW-0805">Transcription regulation</keyword>
<dbReference type="InterPro" id="IPR019756">
    <property type="entry name" value="Pept_S26A_signal_pept_1_Ser-AS"/>
</dbReference>
<feature type="domain" description="Peptidase S24/S26A/S26B/S26C" evidence="6">
    <location>
        <begin position="98"/>
        <end position="217"/>
    </location>
</feature>
<evidence type="ECO:0000256" key="5">
    <source>
        <dbReference type="ARBA" id="ARBA00023163"/>
    </source>
</evidence>
<dbReference type="CDD" id="cd06529">
    <property type="entry name" value="S24_LexA-like"/>
    <property type="match status" value="1"/>
</dbReference>
<dbReference type="GO" id="GO:0004252">
    <property type="term" value="F:serine-type endopeptidase activity"/>
    <property type="evidence" value="ECO:0007669"/>
    <property type="project" value="InterPro"/>
</dbReference>
<sequence length="224" mass="24359">MDPAEIRANLEGVIRDRGEDFASLSRMIGRNPAYIQQFIKRGVPKKLDEDDRRLLAEYFGIDEAILGGPARGRASPSKSTLRDAPDLILVPRLDVGASAGPGALGADDRVRVNLAFQSGWLRALIGGNPTGLSMIAVEGDSMAPTLADGDEILVDRSDAVERLRDGIYVLRIEDALIVKRLAVNPSGRRFTIRSDNPAYPDWVDCNPDNVAVIGRVVWAGRKIT</sequence>
<keyword evidence="8" id="KW-1185">Reference proteome</keyword>
<gene>
    <name evidence="7" type="ORF">D3876_10840</name>
</gene>
<evidence type="ECO:0000259" key="6">
    <source>
        <dbReference type="Pfam" id="PF00717"/>
    </source>
</evidence>
<name>A0A418WKX6_9SPHN</name>
<dbReference type="RefSeq" id="WP_119762097.1">
    <property type="nucleotide sequence ID" value="NZ_QYUM01000003.1"/>
</dbReference>
<dbReference type="InterPro" id="IPR015927">
    <property type="entry name" value="Peptidase_S24_S26A/B/C"/>
</dbReference>
<dbReference type="Pfam" id="PF00717">
    <property type="entry name" value="Peptidase_S24"/>
    <property type="match status" value="1"/>
</dbReference>
<keyword evidence="5" id="KW-0804">Transcription</keyword>
<dbReference type="InterPro" id="IPR039418">
    <property type="entry name" value="LexA-like"/>
</dbReference>
<dbReference type="Proteomes" id="UP000286100">
    <property type="component" value="Unassembled WGS sequence"/>
</dbReference>
<organism evidence="7 8">
    <name type="scientific">Sphingomonas cavernae</name>
    <dbReference type="NCBI Taxonomy" id="2320861"/>
    <lineage>
        <taxon>Bacteria</taxon>
        <taxon>Pseudomonadati</taxon>
        <taxon>Pseudomonadota</taxon>
        <taxon>Alphaproteobacteria</taxon>
        <taxon>Sphingomonadales</taxon>
        <taxon>Sphingomonadaceae</taxon>
        <taxon>Sphingomonas</taxon>
    </lineage>
</organism>
<dbReference type="GO" id="GO:0006508">
    <property type="term" value="P:proteolysis"/>
    <property type="evidence" value="ECO:0007669"/>
    <property type="project" value="UniProtKB-KW"/>
</dbReference>